<keyword evidence="2" id="KW-1185">Reference proteome</keyword>
<sequence length="277" mass="30978">MLIKKSDITKLSDNVRKVIDGDNIDFRDNNEGALSILKNNIHTFVTLKNAQLDNAVLGHKIMSEYIENISHQLKTPITSMNIMLDLIEDAPKDKQLEFLSNIKTSLTQMKWLTANLLKMAKVDNKMVEFSKKEIPVHELLNISLKPLEILLDIKNQKVALENDILVNCDRKWTAEALTNIIKNALEHSKENSTITVNSGENPIYSYISVTDTGNGIKKEDYKKLFTRFENSHNKNGYGVGLPLALSIIRSQNGDIDVDLGGNGKGATFTIKLGKGVN</sequence>
<accession>A0ACC8XCV1</accession>
<protein>
    <submittedName>
        <fullName evidence="1">Two-component sensor histidine kinase</fullName>
    </submittedName>
</protein>
<comment type="caution">
    <text evidence="1">The sequence shown here is derived from an EMBL/GenBank/DDBJ whole genome shotgun (WGS) entry which is preliminary data.</text>
</comment>
<dbReference type="EMBL" id="LJDB01000052">
    <property type="protein sequence ID" value="ONI40417.1"/>
    <property type="molecule type" value="Genomic_DNA"/>
</dbReference>
<gene>
    <name evidence="1" type="ORF">AN396_06310</name>
</gene>
<keyword evidence="1" id="KW-0808">Transferase</keyword>
<organism evidence="1 2">
    <name type="scientific">Candidatus Epulonipiscium fishelsonii</name>
    <dbReference type="NCBI Taxonomy" id="77094"/>
    <lineage>
        <taxon>Bacteria</taxon>
        <taxon>Bacillati</taxon>
        <taxon>Bacillota</taxon>
        <taxon>Clostridia</taxon>
        <taxon>Lachnospirales</taxon>
        <taxon>Lachnospiraceae</taxon>
        <taxon>Candidatus Epulonipiscium</taxon>
    </lineage>
</organism>
<name>A0ACC8XCV1_9FIRM</name>
<proteinExistence type="predicted"/>
<keyword evidence="1" id="KW-0418">Kinase</keyword>
<dbReference type="Proteomes" id="UP000188605">
    <property type="component" value="Unassembled WGS sequence"/>
</dbReference>
<evidence type="ECO:0000313" key="1">
    <source>
        <dbReference type="EMBL" id="ONI40417.1"/>
    </source>
</evidence>
<evidence type="ECO:0000313" key="2">
    <source>
        <dbReference type="Proteomes" id="UP000188605"/>
    </source>
</evidence>
<reference evidence="1" key="1">
    <citation type="submission" date="2016-08" db="EMBL/GenBank/DDBJ databases">
        <authorList>
            <person name="Ngugi D.K."/>
            <person name="Miyake S."/>
            <person name="Stingl U."/>
        </authorList>
    </citation>
    <scope>NUCLEOTIDE SEQUENCE</scope>
    <source>
        <strain evidence="1">SCG-B11WGA-EpuloA1</strain>
    </source>
</reference>